<reference evidence="2 3" key="1">
    <citation type="journal article" date="2020" name="J Geophys Res Biogeosci">
        <title>Magnetotaxis as an Adaptation to Enable Bacterial Shuttling of Microbial Sulfur and Sulfur Cycling Across Aquatic Oxic#Anoxic Interfaces.</title>
        <authorList>
            <person name="Li J."/>
            <person name="Liu P."/>
            <person name="Wang J."/>
            <person name="Roberts A.P."/>
            <person name="Pan Y."/>
        </authorList>
    </citation>
    <scope>NUCLEOTIDE SEQUENCE [LARGE SCALE GENOMIC DNA]</scope>
    <source>
        <strain evidence="2 3">MYR-1_YQ</strain>
    </source>
</reference>
<name>A0ABS6S0G4_9BACT</name>
<organism evidence="2 3">
    <name type="scientific">Candidatus Magnetobacterium casense</name>
    <dbReference type="NCBI Taxonomy" id="1455061"/>
    <lineage>
        <taxon>Bacteria</taxon>
        <taxon>Pseudomonadati</taxon>
        <taxon>Nitrospirota</taxon>
        <taxon>Thermodesulfovibrionia</taxon>
        <taxon>Thermodesulfovibrionales</taxon>
        <taxon>Candidatus Magnetobacteriaceae</taxon>
        <taxon>Candidatus Magnetobacterium</taxon>
    </lineage>
</organism>
<proteinExistence type="predicted"/>
<evidence type="ECO:0000313" key="2">
    <source>
        <dbReference type="EMBL" id="MBV6342070.1"/>
    </source>
</evidence>
<feature type="domain" description="Glycosyltransferase 2-like" evidence="1">
    <location>
        <begin position="14"/>
        <end position="109"/>
    </location>
</feature>
<protein>
    <submittedName>
        <fullName evidence="2">Glycosyltransferase</fullName>
    </submittedName>
</protein>
<gene>
    <name evidence="2" type="ORF">HWQ67_10780</name>
</gene>
<accession>A0ABS6S0G4</accession>
<dbReference type="InterPro" id="IPR029044">
    <property type="entry name" value="Nucleotide-diphossugar_trans"/>
</dbReference>
<evidence type="ECO:0000313" key="3">
    <source>
        <dbReference type="Proteomes" id="UP001196980"/>
    </source>
</evidence>
<dbReference type="Pfam" id="PF00535">
    <property type="entry name" value="Glycos_transf_2"/>
    <property type="match status" value="1"/>
</dbReference>
<sequence length="403" mass="45850">MPQVTCYHKHLLYNVGILVSRGRIVVFCDSDAIFTPTFVESIVEQFRSDPNIVLHIDEIRNDNRRFYPFNYPTVDDITGEGCINFKDGRSTGLQDDQDPLHTLNYGACMCARRSDLIAIGGADEHMDYFGHICGPYDMTFRLVNAGKREIWHQSEFIYHVWHPGTDGTDNYIGPHDGRNVSTMALEARLTGRTMPLVENPIVKAHRLGNYDTEAVPPLTAGYKQNIGHWTARELNELSRQLKKEHAPKSPSTIIKLKLNLVATIIRHLIIRTNKTVKQPRSIFRKLYKIRGFFQTMTYQDESNLQRALSCLNTLMEHNVREFAVYGPNAAARVLCIVADSVSLTVRAVYDDVGGGVFFGLKVMPVESARGTDEVIVVTDMWMKKEKIEILKRIVTHQDRIIVL</sequence>
<dbReference type="Gene3D" id="3.90.550.10">
    <property type="entry name" value="Spore Coat Polysaccharide Biosynthesis Protein SpsA, Chain A"/>
    <property type="match status" value="1"/>
</dbReference>
<evidence type="ECO:0000259" key="1">
    <source>
        <dbReference type="Pfam" id="PF00535"/>
    </source>
</evidence>
<dbReference type="InterPro" id="IPR050834">
    <property type="entry name" value="Glycosyltransf_2"/>
</dbReference>
<dbReference type="PANTHER" id="PTHR43685:SF2">
    <property type="entry name" value="GLYCOSYLTRANSFERASE 2-LIKE DOMAIN-CONTAINING PROTEIN"/>
    <property type="match status" value="1"/>
</dbReference>
<dbReference type="SUPFAM" id="SSF53448">
    <property type="entry name" value="Nucleotide-diphospho-sugar transferases"/>
    <property type="match status" value="1"/>
</dbReference>
<dbReference type="PANTHER" id="PTHR43685">
    <property type="entry name" value="GLYCOSYLTRANSFERASE"/>
    <property type="match status" value="1"/>
</dbReference>
<dbReference type="EMBL" id="JABXWD010000191">
    <property type="protein sequence ID" value="MBV6342070.1"/>
    <property type="molecule type" value="Genomic_DNA"/>
</dbReference>
<dbReference type="Proteomes" id="UP001196980">
    <property type="component" value="Unassembled WGS sequence"/>
</dbReference>
<dbReference type="InterPro" id="IPR001173">
    <property type="entry name" value="Glyco_trans_2-like"/>
</dbReference>
<keyword evidence="3" id="KW-1185">Reference proteome</keyword>
<comment type="caution">
    <text evidence="2">The sequence shown here is derived from an EMBL/GenBank/DDBJ whole genome shotgun (WGS) entry which is preliminary data.</text>
</comment>